<geneLocation type="plasmid" evidence="3 5">
    <name>unnamed1</name>
</geneLocation>
<accession>A0A3G2ULM0</accession>
<dbReference type="Proteomes" id="UP000515377">
    <property type="component" value="Plasmid unnamed1"/>
</dbReference>
<keyword evidence="2" id="KW-0614">Plasmid</keyword>
<organism evidence="2 4">
    <name type="scientific">Sphingobium yanoikuyae</name>
    <name type="common">Sphingomonas yanoikuyae</name>
    <dbReference type="NCBI Taxonomy" id="13690"/>
    <lineage>
        <taxon>Bacteria</taxon>
        <taxon>Pseudomonadati</taxon>
        <taxon>Pseudomonadota</taxon>
        <taxon>Alphaproteobacteria</taxon>
        <taxon>Sphingomonadales</taxon>
        <taxon>Sphingomonadaceae</taxon>
        <taxon>Sphingobium</taxon>
    </lineage>
</organism>
<sequence>MLKAMHRPFHVAPWQLTLGCGLFKLLLAAGAFALPLLHVDALPKLVGWLLLAGGLSELLLSWTGRHSWVGRITFGSGALTLVLGALFVGGPWHGLYPLAPFVMIWFLLRALLSIDVAFQSRLTPMANWIWLLLRGFVDLALGLLLLAGAPFAMLVIAVFGEAPEFVRLFSATLGLSFAVAGGGLCAIALTQRRYRRPDPFMTNT</sequence>
<evidence type="ECO:0000313" key="5">
    <source>
        <dbReference type="Proteomes" id="UP000515377"/>
    </source>
</evidence>
<reference evidence="2 4" key="1">
    <citation type="submission" date="2018-10" db="EMBL/GenBank/DDBJ databases">
        <title>Characterization and genome analysis of a novel bacterium Sphingobium yanoikuyae SJTF8 capable of degrading PAHs.</title>
        <authorList>
            <person name="Yin C."/>
            <person name="Xiong W."/>
            <person name="Liang R."/>
        </authorList>
    </citation>
    <scope>NUCLEOTIDE SEQUENCE [LARGE SCALE GENOMIC DNA]</scope>
    <source>
        <strain evidence="2 4">SJTF8</strain>
        <plasmid evidence="4">pf1</plasmid>
        <plasmid evidence="2">pF1</plasmid>
    </source>
</reference>
<dbReference type="AlphaFoldDB" id="A0A3G2ULM0"/>
<keyword evidence="1" id="KW-0472">Membrane</keyword>
<gene>
    <name evidence="2" type="ORF">EBF16_02505</name>
    <name evidence="3" type="ORF">H3V42_31355</name>
</gene>
<dbReference type="RefSeq" id="WP_021227183.1">
    <property type="nucleotide sequence ID" value="NZ_CP033227.1"/>
</dbReference>
<geneLocation type="plasmid" evidence="2">
    <name>pF1</name>
</geneLocation>
<feature type="transmembrane region" description="Helical" evidence="1">
    <location>
        <begin position="98"/>
        <end position="118"/>
    </location>
</feature>
<keyword evidence="1" id="KW-1133">Transmembrane helix</keyword>
<feature type="transmembrane region" description="Helical" evidence="1">
    <location>
        <begin position="165"/>
        <end position="189"/>
    </location>
</feature>
<evidence type="ECO:0000313" key="3">
    <source>
        <dbReference type="EMBL" id="QNG49363.1"/>
    </source>
</evidence>
<protein>
    <submittedName>
        <fullName evidence="3">DUF308 domain-containing protein</fullName>
    </submittedName>
</protein>
<dbReference type="Pfam" id="PF03729">
    <property type="entry name" value="DUF308"/>
    <property type="match status" value="1"/>
</dbReference>
<evidence type="ECO:0000256" key="1">
    <source>
        <dbReference type="SAM" id="Phobius"/>
    </source>
</evidence>
<evidence type="ECO:0000313" key="2">
    <source>
        <dbReference type="EMBL" id="AYO75853.1"/>
    </source>
</evidence>
<dbReference type="PROSITE" id="PS51257">
    <property type="entry name" value="PROKAR_LIPOPROTEIN"/>
    <property type="match status" value="1"/>
</dbReference>
<dbReference type="EMBL" id="CP060123">
    <property type="protein sequence ID" value="QNG49363.1"/>
    <property type="molecule type" value="Genomic_DNA"/>
</dbReference>
<reference evidence="3 5" key="2">
    <citation type="submission" date="2020-07" db="EMBL/GenBank/DDBJ databases">
        <title>Whole genome sequence of Sphingobium yanoikuyae A3.</title>
        <authorList>
            <person name="Han S.-S."/>
        </authorList>
    </citation>
    <scope>NUCLEOTIDE SEQUENCE [LARGE SCALE GENOMIC DNA]</scope>
    <source>
        <strain evidence="3 5">A3</strain>
        <plasmid evidence="3 5">unnamed1</plasmid>
    </source>
</reference>
<feature type="transmembrane region" description="Helical" evidence="1">
    <location>
        <begin position="41"/>
        <end position="60"/>
    </location>
</feature>
<keyword evidence="1" id="KW-0812">Transmembrane</keyword>
<feature type="transmembrane region" description="Helical" evidence="1">
    <location>
        <begin position="139"/>
        <end position="159"/>
    </location>
</feature>
<proteinExistence type="predicted"/>
<feature type="transmembrane region" description="Helical" evidence="1">
    <location>
        <begin position="72"/>
        <end position="92"/>
    </location>
</feature>
<dbReference type="InterPro" id="IPR005325">
    <property type="entry name" value="DUF308_memb"/>
</dbReference>
<evidence type="ECO:0000313" key="4">
    <source>
        <dbReference type="Proteomes" id="UP000280708"/>
    </source>
</evidence>
<dbReference type="Proteomes" id="UP000280708">
    <property type="component" value="Plasmid pF1"/>
</dbReference>
<dbReference type="EMBL" id="CP033227">
    <property type="protein sequence ID" value="AYO75853.1"/>
    <property type="molecule type" value="Genomic_DNA"/>
</dbReference>
<name>A0A3G2ULM0_SPHYA</name>
<geneLocation type="plasmid" evidence="4">
    <name>pf1</name>
</geneLocation>